<keyword evidence="3" id="KW-1185">Reference proteome</keyword>
<dbReference type="RefSeq" id="WP_106252546.1">
    <property type="nucleotide sequence ID" value="NZ_PVZC01000010.1"/>
</dbReference>
<gene>
    <name evidence="2" type="ORF">CLV72_110116</name>
</gene>
<evidence type="ECO:0000256" key="1">
    <source>
        <dbReference type="SAM" id="SignalP"/>
    </source>
</evidence>
<dbReference type="Proteomes" id="UP000237846">
    <property type="component" value="Unassembled WGS sequence"/>
</dbReference>
<feature type="signal peptide" evidence="1">
    <location>
        <begin position="1"/>
        <end position="24"/>
    </location>
</feature>
<name>A0A2T0PUF0_9ACTN</name>
<dbReference type="AlphaFoldDB" id="A0A2T0PUF0"/>
<sequence>MKRTAVAIAATLLLFAGLSGTATAATVPPAADGGVGVLAEAPSCVARNLDDSGAEDDLYLTNNCGRTVSVRVILSWAPDFSCTSMSSGARHHYTWLYPGALDRVDSC</sequence>
<accession>A0A2T0PUF0</accession>
<comment type="caution">
    <text evidence="2">The sequence shown here is derived from an EMBL/GenBank/DDBJ whole genome shotgun (WGS) entry which is preliminary data.</text>
</comment>
<dbReference type="InterPro" id="IPR036379">
    <property type="entry name" value="A-amylase_inhib_sf"/>
</dbReference>
<feature type="chain" id="PRO_5015573590" description="Alpha amylase inhibitor" evidence="1">
    <location>
        <begin position="25"/>
        <end position="107"/>
    </location>
</feature>
<dbReference type="Gene3D" id="2.60.40.20">
    <property type="entry name" value="Alpha-amylase inhibitor"/>
    <property type="match status" value="1"/>
</dbReference>
<protein>
    <recommendedName>
        <fullName evidence="4">Alpha amylase inhibitor</fullName>
    </recommendedName>
</protein>
<keyword evidence="1" id="KW-0732">Signal</keyword>
<proteinExistence type="predicted"/>
<evidence type="ECO:0000313" key="2">
    <source>
        <dbReference type="EMBL" id="PRX92356.1"/>
    </source>
</evidence>
<dbReference type="OrthoDB" id="3543903at2"/>
<organism evidence="2 3">
    <name type="scientific">Allonocardiopsis opalescens</name>
    <dbReference type="NCBI Taxonomy" id="1144618"/>
    <lineage>
        <taxon>Bacteria</taxon>
        <taxon>Bacillati</taxon>
        <taxon>Actinomycetota</taxon>
        <taxon>Actinomycetes</taxon>
        <taxon>Streptosporangiales</taxon>
        <taxon>Allonocardiopsis</taxon>
    </lineage>
</organism>
<evidence type="ECO:0000313" key="3">
    <source>
        <dbReference type="Proteomes" id="UP000237846"/>
    </source>
</evidence>
<evidence type="ECO:0008006" key="4">
    <source>
        <dbReference type="Google" id="ProtNLM"/>
    </source>
</evidence>
<dbReference type="GO" id="GO:0015066">
    <property type="term" value="F:alpha-amylase inhibitor activity"/>
    <property type="evidence" value="ECO:0007669"/>
    <property type="project" value="InterPro"/>
</dbReference>
<reference evidence="2 3" key="1">
    <citation type="submission" date="2018-03" db="EMBL/GenBank/DDBJ databases">
        <title>Genomic Encyclopedia of Archaeal and Bacterial Type Strains, Phase II (KMG-II): from individual species to whole genera.</title>
        <authorList>
            <person name="Goeker M."/>
        </authorList>
    </citation>
    <scope>NUCLEOTIDE SEQUENCE [LARGE SCALE GENOMIC DNA]</scope>
    <source>
        <strain evidence="2 3">DSM 45601</strain>
    </source>
</reference>
<dbReference type="EMBL" id="PVZC01000010">
    <property type="protein sequence ID" value="PRX92356.1"/>
    <property type="molecule type" value="Genomic_DNA"/>
</dbReference>